<evidence type="ECO:0000313" key="7">
    <source>
        <dbReference type="Proteomes" id="UP001172083"/>
    </source>
</evidence>
<evidence type="ECO:0000256" key="2">
    <source>
        <dbReference type="ARBA" id="ARBA00022692"/>
    </source>
</evidence>
<feature type="transmembrane region" description="Helical" evidence="5">
    <location>
        <begin position="36"/>
        <end position="56"/>
    </location>
</feature>
<dbReference type="GO" id="GO:0004671">
    <property type="term" value="F:protein C-terminal S-isoprenylcysteine carboxyl O-methyltransferase activity"/>
    <property type="evidence" value="ECO:0007669"/>
    <property type="project" value="UniProtKB-EC"/>
</dbReference>
<dbReference type="EMBL" id="JAUJEB010000001">
    <property type="protein sequence ID" value="MDN5212963.1"/>
    <property type="molecule type" value="Genomic_DNA"/>
</dbReference>
<keyword evidence="7" id="KW-1185">Reference proteome</keyword>
<evidence type="ECO:0000256" key="5">
    <source>
        <dbReference type="SAM" id="Phobius"/>
    </source>
</evidence>
<evidence type="ECO:0000256" key="4">
    <source>
        <dbReference type="ARBA" id="ARBA00023136"/>
    </source>
</evidence>
<sequence length="147" mass="17041">MKKLIPPMLFLICIISMIVIKSLVVFKEIIPQPFNYLGIVPVVIGALMMMVVSKIFNKVNTEIHTFRKPRRLVTDGLFKISRNPIYLGFAIMLVGVWVLLGTLLPVIGCLVFVVIANLWYIPYEERMMEQTFGSEYLTYKTKVRRWL</sequence>
<dbReference type="InterPro" id="IPR007318">
    <property type="entry name" value="Phopholipid_MeTrfase"/>
</dbReference>
<comment type="caution">
    <text evidence="6">The sequence shown here is derived from an EMBL/GenBank/DDBJ whole genome shotgun (WGS) entry which is preliminary data.</text>
</comment>
<dbReference type="RefSeq" id="WP_346758280.1">
    <property type="nucleotide sequence ID" value="NZ_JAUJEB010000001.1"/>
</dbReference>
<keyword evidence="6" id="KW-0808">Transferase</keyword>
<accession>A0ABT8L5H3</accession>
<keyword evidence="4 5" id="KW-0472">Membrane</keyword>
<proteinExistence type="predicted"/>
<dbReference type="Gene3D" id="1.20.120.1630">
    <property type="match status" value="1"/>
</dbReference>
<dbReference type="EC" id="2.1.1.100" evidence="6"/>
<protein>
    <submittedName>
        <fullName evidence="6">Isoprenylcysteine carboxylmethyltransferase family protein</fullName>
        <ecNumber evidence="6">2.1.1.100</ecNumber>
        <ecNumber evidence="6">2.1.1.334</ecNumber>
    </submittedName>
</protein>
<dbReference type="PANTHER" id="PTHR12714:SF11">
    <property type="entry name" value="PROTEIN C-TERMINAL S-ISOPRENYLCYSTEINE CARBOXYL O-METHYLTRANSFERASE"/>
    <property type="match status" value="1"/>
</dbReference>
<dbReference type="GO" id="GO:0032259">
    <property type="term" value="P:methylation"/>
    <property type="evidence" value="ECO:0007669"/>
    <property type="project" value="UniProtKB-KW"/>
</dbReference>
<keyword evidence="6" id="KW-0489">Methyltransferase</keyword>
<dbReference type="Pfam" id="PF04191">
    <property type="entry name" value="PEMT"/>
    <property type="match status" value="1"/>
</dbReference>
<gene>
    <name evidence="6" type="ORF">QQ020_12930</name>
</gene>
<evidence type="ECO:0000313" key="6">
    <source>
        <dbReference type="EMBL" id="MDN5212963.1"/>
    </source>
</evidence>
<evidence type="ECO:0000256" key="1">
    <source>
        <dbReference type="ARBA" id="ARBA00004127"/>
    </source>
</evidence>
<keyword evidence="2 5" id="KW-0812">Transmembrane</keyword>
<dbReference type="PANTHER" id="PTHR12714">
    <property type="entry name" value="PROTEIN-S ISOPRENYLCYSTEINE O-METHYLTRANSFERASE"/>
    <property type="match status" value="1"/>
</dbReference>
<name>A0ABT8L5H3_9BACT</name>
<reference evidence="6" key="1">
    <citation type="submission" date="2023-06" db="EMBL/GenBank/DDBJ databases">
        <title>Genomic of Agaribacillus aureum.</title>
        <authorList>
            <person name="Wang G."/>
        </authorList>
    </citation>
    <scope>NUCLEOTIDE SEQUENCE</scope>
    <source>
        <strain evidence="6">BMA12</strain>
    </source>
</reference>
<evidence type="ECO:0000256" key="3">
    <source>
        <dbReference type="ARBA" id="ARBA00022989"/>
    </source>
</evidence>
<comment type="subcellular location">
    <subcellularLocation>
        <location evidence="1">Endomembrane system</location>
        <topology evidence="1">Multi-pass membrane protein</topology>
    </subcellularLocation>
</comment>
<keyword evidence="3 5" id="KW-1133">Transmembrane helix</keyword>
<dbReference type="EC" id="2.1.1.334" evidence="6"/>
<feature type="transmembrane region" description="Helical" evidence="5">
    <location>
        <begin position="103"/>
        <end position="121"/>
    </location>
</feature>
<organism evidence="6 7">
    <name type="scientific">Agaribacillus aureus</name>
    <dbReference type="NCBI Taxonomy" id="3051825"/>
    <lineage>
        <taxon>Bacteria</taxon>
        <taxon>Pseudomonadati</taxon>
        <taxon>Bacteroidota</taxon>
        <taxon>Cytophagia</taxon>
        <taxon>Cytophagales</taxon>
        <taxon>Splendidivirgaceae</taxon>
        <taxon>Agaribacillus</taxon>
    </lineage>
</organism>
<dbReference type="Proteomes" id="UP001172083">
    <property type="component" value="Unassembled WGS sequence"/>
</dbReference>